<comment type="caution">
    <text evidence="1">The sequence shown here is derived from an EMBL/GenBank/DDBJ whole genome shotgun (WGS) entry which is preliminary data.</text>
</comment>
<evidence type="ECO:0000313" key="2">
    <source>
        <dbReference type="Proteomes" id="UP000241085"/>
    </source>
</evidence>
<name>A0A2T4UNW4_9MICO</name>
<dbReference type="AlphaFoldDB" id="A0A2T4UNW4"/>
<reference evidence="1 2" key="1">
    <citation type="submission" date="2018-03" db="EMBL/GenBank/DDBJ databases">
        <title>Bacteriophage NCPPB3778 and a type I-E CRISPR drive the evolution of the US Biological Select Agent, Rathayibacter toxicus.</title>
        <authorList>
            <person name="Davis E.W.II."/>
            <person name="Tabima J.F."/>
            <person name="Weisberg A.J."/>
            <person name="Dantas Lopes L."/>
            <person name="Wiseman M.S."/>
            <person name="Wiseman M.S."/>
            <person name="Pupko T."/>
            <person name="Belcher M.S."/>
            <person name="Sechler A.J."/>
            <person name="Tancos M.A."/>
            <person name="Schroeder B.K."/>
            <person name="Murray T.D."/>
            <person name="Luster D.G."/>
            <person name="Schneider W.L."/>
            <person name="Rogers E."/>
            <person name="Andreote F.D."/>
            <person name="Grunwald N.J."/>
            <person name="Putnam M.L."/>
            <person name="Chang J.H."/>
        </authorList>
    </citation>
    <scope>NUCLEOTIDE SEQUENCE [LARGE SCALE GENOMIC DNA]</scope>
    <source>
        <strain evidence="1 2">DSM 15933</strain>
    </source>
</reference>
<sequence>MPEGGRVSDAQAMRWMLTSYDIGGHDDTSPGVRRLLEQCLNDEYASALLSRFLRGDRSISAQLRERILQLRS</sequence>
<gene>
    <name evidence="1" type="ORF">C1I63_18465</name>
</gene>
<keyword evidence="2" id="KW-1185">Reference proteome</keyword>
<evidence type="ECO:0000313" key="1">
    <source>
        <dbReference type="EMBL" id="PTL71225.1"/>
    </source>
</evidence>
<protein>
    <submittedName>
        <fullName evidence="1">Uncharacterized protein</fullName>
    </submittedName>
</protein>
<proteinExistence type="predicted"/>
<organism evidence="1 2">
    <name type="scientific">Rathayibacter caricis DSM 15933</name>
    <dbReference type="NCBI Taxonomy" id="1328867"/>
    <lineage>
        <taxon>Bacteria</taxon>
        <taxon>Bacillati</taxon>
        <taxon>Actinomycetota</taxon>
        <taxon>Actinomycetes</taxon>
        <taxon>Micrococcales</taxon>
        <taxon>Microbacteriaceae</taxon>
        <taxon>Rathayibacter</taxon>
    </lineage>
</organism>
<accession>A0A2T4UNW4</accession>
<dbReference type="EMBL" id="PZPL01000002">
    <property type="protein sequence ID" value="PTL71225.1"/>
    <property type="molecule type" value="Genomic_DNA"/>
</dbReference>
<dbReference type="Proteomes" id="UP000241085">
    <property type="component" value="Unassembled WGS sequence"/>
</dbReference>